<reference evidence="2" key="1">
    <citation type="journal article" date="2019" name="Int. J. Syst. Evol. Microbiol.">
        <title>The Global Catalogue of Microorganisms (GCM) 10K type strain sequencing project: providing services to taxonomists for standard genome sequencing and annotation.</title>
        <authorList>
            <consortium name="The Broad Institute Genomics Platform"/>
            <consortium name="The Broad Institute Genome Sequencing Center for Infectious Disease"/>
            <person name="Wu L."/>
            <person name="Ma J."/>
        </authorList>
    </citation>
    <scope>NUCLEOTIDE SEQUENCE [LARGE SCALE GENOMIC DNA]</scope>
    <source>
        <strain evidence="2">JCM 9088</strain>
    </source>
</reference>
<evidence type="ECO:0000313" key="2">
    <source>
        <dbReference type="Proteomes" id="UP001500403"/>
    </source>
</evidence>
<dbReference type="RefSeq" id="WP_344500338.1">
    <property type="nucleotide sequence ID" value="NZ_BAAAUD010000103.1"/>
</dbReference>
<evidence type="ECO:0000313" key="1">
    <source>
        <dbReference type="EMBL" id="GAA2971287.1"/>
    </source>
</evidence>
<evidence type="ECO:0008006" key="3">
    <source>
        <dbReference type="Google" id="ProtNLM"/>
    </source>
</evidence>
<organism evidence="1 2">
    <name type="scientific">Streptomyces enissocaesilis</name>
    <dbReference type="NCBI Taxonomy" id="332589"/>
    <lineage>
        <taxon>Bacteria</taxon>
        <taxon>Bacillati</taxon>
        <taxon>Actinomycetota</taxon>
        <taxon>Actinomycetes</taxon>
        <taxon>Kitasatosporales</taxon>
        <taxon>Streptomycetaceae</taxon>
        <taxon>Streptomyces</taxon>
        <taxon>Streptomyces rochei group</taxon>
    </lineage>
</organism>
<proteinExistence type="predicted"/>
<dbReference type="Proteomes" id="UP001500403">
    <property type="component" value="Unassembled WGS sequence"/>
</dbReference>
<sequence>MAPLPALATVTELEDWLLVPRGSAPAATVTLALTIASGLVRDEARCTFARRTDTFALRIVDGVVRLPGPVVSVTAVTVGDQLLTSSQWELDGDDLRLRGASALAGCPRRATVTWTHGFAAVPATVKGLVLDVTARCVVNPKYVRQESTGQRSVTFLAETASTSLSEIEKDKLARYRDSNPVVRLGR</sequence>
<name>A0ABP6K7Y2_9ACTN</name>
<accession>A0ABP6K7Y2</accession>
<gene>
    <name evidence="1" type="ORF">GCM10010446_65040</name>
</gene>
<comment type="caution">
    <text evidence="1">The sequence shown here is derived from an EMBL/GenBank/DDBJ whole genome shotgun (WGS) entry which is preliminary data.</text>
</comment>
<keyword evidence="2" id="KW-1185">Reference proteome</keyword>
<dbReference type="EMBL" id="BAAAUD010000103">
    <property type="protein sequence ID" value="GAA2971287.1"/>
    <property type="molecule type" value="Genomic_DNA"/>
</dbReference>
<protein>
    <recommendedName>
        <fullName evidence="3">Lipoprotein</fullName>
    </recommendedName>
</protein>